<dbReference type="EMBL" id="JANPWB010000001">
    <property type="protein sequence ID" value="KAJ1215598.1"/>
    <property type="molecule type" value="Genomic_DNA"/>
</dbReference>
<keyword evidence="2" id="KW-1185">Reference proteome</keyword>
<gene>
    <name evidence="1" type="ORF">NDU88_003206</name>
</gene>
<comment type="caution">
    <text evidence="1">The sequence shown here is derived from an EMBL/GenBank/DDBJ whole genome shotgun (WGS) entry which is preliminary data.</text>
</comment>
<organism evidence="1 2">
    <name type="scientific">Pleurodeles waltl</name>
    <name type="common">Iberian ribbed newt</name>
    <dbReference type="NCBI Taxonomy" id="8319"/>
    <lineage>
        <taxon>Eukaryota</taxon>
        <taxon>Metazoa</taxon>
        <taxon>Chordata</taxon>
        <taxon>Craniata</taxon>
        <taxon>Vertebrata</taxon>
        <taxon>Euteleostomi</taxon>
        <taxon>Amphibia</taxon>
        <taxon>Batrachia</taxon>
        <taxon>Caudata</taxon>
        <taxon>Salamandroidea</taxon>
        <taxon>Salamandridae</taxon>
        <taxon>Pleurodelinae</taxon>
        <taxon>Pleurodeles</taxon>
    </lineage>
</organism>
<accession>A0AAV7WNE5</accession>
<name>A0AAV7WNE5_PLEWA</name>
<proteinExistence type="predicted"/>
<dbReference type="AlphaFoldDB" id="A0AAV7WNE5"/>
<protein>
    <submittedName>
        <fullName evidence="1">Uncharacterized protein</fullName>
    </submittedName>
</protein>
<sequence>MEGATGADLSLADLLMANQNSCNEMVRKIDSIAIDANLLRTDLRKVADRVTTVEQYVDSLQKKVFSLHDTVLNLQKVATA</sequence>
<evidence type="ECO:0000313" key="2">
    <source>
        <dbReference type="Proteomes" id="UP001066276"/>
    </source>
</evidence>
<evidence type="ECO:0000313" key="1">
    <source>
        <dbReference type="EMBL" id="KAJ1215598.1"/>
    </source>
</evidence>
<reference evidence="1" key="1">
    <citation type="journal article" date="2022" name="bioRxiv">
        <title>Sequencing and chromosome-scale assembly of the giantPleurodeles waltlgenome.</title>
        <authorList>
            <person name="Brown T."/>
            <person name="Elewa A."/>
            <person name="Iarovenko S."/>
            <person name="Subramanian E."/>
            <person name="Araus A.J."/>
            <person name="Petzold A."/>
            <person name="Susuki M."/>
            <person name="Suzuki K.-i.T."/>
            <person name="Hayashi T."/>
            <person name="Toyoda A."/>
            <person name="Oliveira C."/>
            <person name="Osipova E."/>
            <person name="Leigh N.D."/>
            <person name="Simon A."/>
            <person name="Yun M.H."/>
        </authorList>
    </citation>
    <scope>NUCLEOTIDE SEQUENCE</scope>
    <source>
        <strain evidence="1">20211129_DDA</strain>
        <tissue evidence="1">Liver</tissue>
    </source>
</reference>
<dbReference type="Proteomes" id="UP001066276">
    <property type="component" value="Chromosome 1_1"/>
</dbReference>